<name>A0A3N4GHI6_9LACT</name>
<sequence>MLEAIYGLFFYLFIQLIFMVAINSQLNLFYQFEIMAYDDVDMFILEALEKNQEASFYKSSIITIQFRRPDGTLNLYQYYRDSSGVPWIIEKPNDGYVPRIRDAKSFGVEKVGDNIFKITITLQTGKSYQFIFPLKPRV</sequence>
<keyword evidence="1" id="KW-1133">Transmembrane helix</keyword>
<dbReference type="OrthoDB" id="2134859at2"/>
<dbReference type="RefSeq" id="WP_123780295.1">
    <property type="nucleotide sequence ID" value="NZ_RKMG01000017.1"/>
</dbReference>
<organism evidence="2 3">
    <name type="scientific">Aerococcus agrisoli</name>
    <dbReference type="NCBI Taxonomy" id="2487350"/>
    <lineage>
        <taxon>Bacteria</taxon>
        <taxon>Bacillati</taxon>
        <taxon>Bacillota</taxon>
        <taxon>Bacilli</taxon>
        <taxon>Lactobacillales</taxon>
        <taxon>Aerococcaceae</taxon>
        <taxon>Aerococcus</taxon>
    </lineage>
</organism>
<evidence type="ECO:0008006" key="4">
    <source>
        <dbReference type="Google" id="ProtNLM"/>
    </source>
</evidence>
<feature type="transmembrane region" description="Helical" evidence="1">
    <location>
        <begin position="6"/>
        <end position="26"/>
    </location>
</feature>
<gene>
    <name evidence="2" type="ORF">EF384_06145</name>
</gene>
<dbReference type="Proteomes" id="UP000273977">
    <property type="component" value="Unassembled WGS sequence"/>
</dbReference>
<keyword evidence="3" id="KW-1185">Reference proteome</keyword>
<keyword evidence="1" id="KW-0812">Transmembrane</keyword>
<protein>
    <recommendedName>
        <fullName evidence="4">Competence protein ComGF</fullName>
    </recommendedName>
</protein>
<dbReference type="AlphaFoldDB" id="A0A3N4GHI6"/>
<accession>A0A3N4GHI6</accession>
<evidence type="ECO:0000256" key="1">
    <source>
        <dbReference type="SAM" id="Phobius"/>
    </source>
</evidence>
<comment type="caution">
    <text evidence="2">The sequence shown here is derived from an EMBL/GenBank/DDBJ whole genome shotgun (WGS) entry which is preliminary data.</text>
</comment>
<reference evidence="2 3" key="1">
    <citation type="submission" date="2018-11" db="EMBL/GenBank/DDBJ databases">
        <title>Aerococcus sp. SJQ22, whole genome shotgun sequence.</title>
        <authorList>
            <person name="Sun L."/>
            <person name="Gao X."/>
            <person name="Chen W."/>
            <person name="Huang K."/>
        </authorList>
    </citation>
    <scope>NUCLEOTIDE SEQUENCE [LARGE SCALE GENOMIC DNA]</scope>
    <source>
        <strain evidence="2 3">SJQ22</strain>
    </source>
</reference>
<keyword evidence="1" id="KW-0472">Membrane</keyword>
<evidence type="ECO:0000313" key="3">
    <source>
        <dbReference type="Proteomes" id="UP000273977"/>
    </source>
</evidence>
<proteinExistence type="predicted"/>
<dbReference type="EMBL" id="RKMG01000017">
    <property type="protein sequence ID" value="RPA60136.1"/>
    <property type="molecule type" value="Genomic_DNA"/>
</dbReference>
<evidence type="ECO:0000313" key="2">
    <source>
        <dbReference type="EMBL" id="RPA60136.1"/>
    </source>
</evidence>